<dbReference type="EMBL" id="JAJAGQ010000014">
    <property type="protein sequence ID" value="KAJ8543195.1"/>
    <property type="molecule type" value="Genomic_DNA"/>
</dbReference>
<dbReference type="Proteomes" id="UP001152561">
    <property type="component" value="Unassembled WGS sequence"/>
</dbReference>
<name>A0A9Q1LTX6_9SOLA</name>
<dbReference type="AlphaFoldDB" id="A0A9Q1LTX6"/>
<proteinExistence type="predicted"/>
<reference evidence="3" key="1">
    <citation type="journal article" date="2023" name="Proc. Natl. Acad. Sci. U.S.A.">
        <title>Genomic and structural basis for evolution of tropane alkaloid biosynthesis.</title>
        <authorList>
            <person name="Wanga Y.-J."/>
            <person name="Taina T."/>
            <person name="Yua J.-Y."/>
            <person name="Lia J."/>
            <person name="Xua B."/>
            <person name="Chenc J."/>
            <person name="D'Auriad J.C."/>
            <person name="Huanga J.-P."/>
            <person name="Huanga S.-X."/>
        </authorList>
    </citation>
    <scope>NUCLEOTIDE SEQUENCE [LARGE SCALE GENOMIC DNA]</scope>
    <source>
        <strain evidence="3">cv. KIB-2019</strain>
    </source>
</reference>
<feature type="region of interest" description="Disordered" evidence="1">
    <location>
        <begin position="38"/>
        <end position="57"/>
    </location>
</feature>
<evidence type="ECO:0000313" key="3">
    <source>
        <dbReference type="Proteomes" id="UP001152561"/>
    </source>
</evidence>
<accession>A0A9Q1LTX6</accession>
<feature type="compositionally biased region" description="Basic and acidic residues" evidence="1">
    <location>
        <begin position="8"/>
        <end position="19"/>
    </location>
</feature>
<keyword evidence="3" id="KW-1185">Reference proteome</keyword>
<protein>
    <submittedName>
        <fullName evidence="2">Uncharacterized protein</fullName>
    </submittedName>
</protein>
<feature type="region of interest" description="Disordered" evidence="1">
    <location>
        <begin position="1"/>
        <end position="20"/>
    </location>
</feature>
<evidence type="ECO:0000313" key="2">
    <source>
        <dbReference type="EMBL" id="KAJ8543195.1"/>
    </source>
</evidence>
<sequence>MRTRGKNHQADMDNDRQLPDVDMNVANVDRTNIVQSTNTGHQALPAGGVQNQDYHSEEPNNDLELVEHHVDDISDKEVEKYMDNIAHLPDVNTDVANVDRTNIGQPTNIG</sequence>
<comment type="caution">
    <text evidence="2">The sequence shown here is derived from an EMBL/GenBank/DDBJ whole genome shotgun (WGS) entry which is preliminary data.</text>
</comment>
<organism evidence="2 3">
    <name type="scientific">Anisodus acutangulus</name>
    <dbReference type="NCBI Taxonomy" id="402998"/>
    <lineage>
        <taxon>Eukaryota</taxon>
        <taxon>Viridiplantae</taxon>
        <taxon>Streptophyta</taxon>
        <taxon>Embryophyta</taxon>
        <taxon>Tracheophyta</taxon>
        <taxon>Spermatophyta</taxon>
        <taxon>Magnoliopsida</taxon>
        <taxon>eudicotyledons</taxon>
        <taxon>Gunneridae</taxon>
        <taxon>Pentapetalae</taxon>
        <taxon>asterids</taxon>
        <taxon>lamiids</taxon>
        <taxon>Solanales</taxon>
        <taxon>Solanaceae</taxon>
        <taxon>Solanoideae</taxon>
        <taxon>Hyoscyameae</taxon>
        <taxon>Anisodus</taxon>
    </lineage>
</organism>
<evidence type="ECO:0000256" key="1">
    <source>
        <dbReference type="SAM" id="MobiDB-lite"/>
    </source>
</evidence>
<gene>
    <name evidence="2" type="ORF">K7X08_005718</name>
</gene>